<accession>A0ABY8TPH5</accession>
<evidence type="ECO:0000313" key="2">
    <source>
        <dbReference type="Proteomes" id="UP001244341"/>
    </source>
</evidence>
<proteinExistence type="predicted"/>
<evidence type="ECO:0000313" key="1">
    <source>
        <dbReference type="EMBL" id="WIA10902.1"/>
    </source>
</evidence>
<organism evidence="1 2">
    <name type="scientific">Tetradesmus obliquus</name>
    <name type="common">Green alga</name>
    <name type="synonym">Acutodesmus obliquus</name>
    <dbReference type="NCBI Taxonomy" id="3088"/>
    <lineage>
        <taxon>Eukaryota</taxon>
        <taxon>Viridiplantae</taxon>
        <taxon>Chlorophyta</taxon>
        <taxon>core chlorophytes</taxon>
        <taxon>Chlorophyceae</taxon>
        <taxon>CS clade</taxon>
        <taxon>Sphaeropleales</taxon>
        <taxon>Scenedesmaceae</taxon>
        <taxon>Tetradesmus</taxon>
    </lineage>
</organism>
<reference evidence="1 2" key="1">
    <citation type="submission" date="2023-05" db="EMBL/GenBank/DDBJ databases">
        <title>A 100% complete, gapless, phased diploid assembly of the Scenedesmus obliquus UTEX 3031 genome.</title>
        <authorList>
            <person name="Biondi T.C."/>
            <person name="Hanschen E.R."/>
            <person name="Kwon T."/>
            <person name="Eng W."/>
            <person name="Kruse C.P.S."/>
            <person name="Koehler S.I."/>
            <person name="Kunde Y."/>
            <person name="Gleasner C.D."/>
            <person name="You Mak K.T."/>
            <person name="Polle J."/>
            <person name="Hovde B.T."/>
            <person name="Starkenburg S.R."/>
        </authorList>
    </citation>
    <scope>NUCLEOTIDE SEQUENCE [LARGE SCALE GENOMIC DNA]</scope>
    <source>
        <strain evidence="1 2">DOE0152z</strain>
    </source>
</reference>
<gene>
    <name evidence="1" type="ORF">OEZ85_011067</name>
</gene>
<dbReference type="Proteomes" id="UP001244341">
    <property type="component" value="Chromosome 2b"/>
</dbReference>
<keyword evidence="2" id="KW-1185">Reference proteome</keyword>
<protein>
    <submittedName>
        <fullName evidence="1">Uncharacterized protein</fullName>
    </submittedName>
</protein>
<dbReference type="EMBL" id="CP126209">
    <property type="protein sequence ID" value="WIA10902.1"/>
    <property type="molecule type" value="Genomic_DNA"/>
</dbReference>
<sequence>MLLLSGRCIQLSVSIYGPARQPLHDAGALEKDRALKSPLAQFSKPLPALHGEQQLRCTDDGQVPLLVDPSEFVCSTPKGAGIPQAIPGAPGPLLYMKTATFPCGGAPMLKKARFN</sequence>
<name>A0ABY8TPH5_TETOB</name>